<accession>A0A1H7MDU9</accession>
<feature type="region of interest" description="Disordered" evidence="5">
    <location>
        <begin position="1"/>
        <end position="56"/>
    </location>
</feature>
<evidence type="ECO:0000313" key="8">
    <source>
        <dbReference type="Proteomes" id="UP000183015"/>
    </source>
</evidence>
<sequence length="350" mass="36530">MTEEPPVTTPRTGLLEPATEPVTESGGAADGARSRTPDGGPPKGAAGRPLPSGPLAVPRGLLRTARPRQWIKNVLVLAAPAAAGELASPGVPARLAACFALFTCASAAIYLVNDAKDVAADRAHPTKRFRPVAAGLVPVPLAYGTGLVLAALALAGATLVCSTATALVIGSYLVMQLLYCTWFKHLPVVDLMVVASGFLLRAMAGGTAIGVPLSRWFLITAGFGALFLVAAKRYSERAGEGGSGRTRPLLAAYSTEYLRFVWQLAAGVTMLSYCLWALGSPPESPHVPAGAVLPWRPLSIIPFLVVLLRYAVFADRAESGAPEDVVLRDRPLQIAAATWLVLYGFSVAGL</sequence>
<dbReference type="STRING" id="235985.SAMN05414137_105305"/>
<reference evidence="8" key="1">
    <citation type="submission" date="2016-10" db="EMBL/GenBank/DDBJ databases">
        <authorList>
            <person name="Varghese N."/>
        </authorList>
    </citation>
    <scope>NUCLEOTIDE SEQUENCE [LARGE SCALE GENOMIC DNA]</scope>
    <source>
        <strain evidence="8">DSM 45096 / BCRC 16803 / CGMCC 4.1857 / CIP 109030 / JCM 12277 / KCTC 19219 / NBRC 100920 / 33214</strain>
    </source>
</reference>
<gene>
    <name evidence="7" type="ORF">SAMN05414137_105305</name>
</gene>
<protein>
    <submittedName>
        <fullName evidence="7">Decaprenyl-phosphate phosphoribosyltransferase</fullName>
    </submittedName>
</protein>
<dbReference type="Pfam" id="PF01040">
    <property type="entry name" value="UbiA"/>
    <property type="match status" value="1"/>
</dbReference>
<dbReference type="Proteomes" id="UP000183015">
    <property type="component" value="Unassembled WGS sequence"/>
</dbReference>
<feature type="transmembrane region" description="Helical" evidence="6">
    <location>
        <begin position="157"/>
        <end position="179"/>
    </location>
</feature>
<keyword evidence="4 6" id="KW-0472">Membrane</keyword>
<feature type="transmembrane region" description="Helical" evidence="6">
    <location>
        <begin position="216"/>
        <end position="235"/>
    </location>
</feature>
<keyword evidence="2 6" id="KW-0812">Transmembrane</keyword>
<keyword evidence="7" id="KW-0808">Transferase</keyword>
<keyword evidence="8" id="KW-1185">Reference proteome</keyword>
<feature type="transmembrane region" description="Helical" evidence="6">
    <location>
        <begin position="191"/>
        <end position="210"/>
    </location>
</feature>
<evidence type="ECO:0000256" key="5">
    <source>
        <dbReference type="SAM" id="MobiDB-lite"/>
    </source>
</evidence>
<feature type="transmembrane region" description="Helical" evidence="6">
    <location>
        <begin position="293"/>
        <end position="312"/>
    </location>
</feature>
<dbReference type="InterPro" id="IPR044878">
    <property type="entry name" value="UbiA_sf"/>
</dbReference>
<organism evidence="7 8">
    <name type="scientific">Streptacidiphilus jiangxiensis</name>
    <dbReference type="NCBI Taxonomy" id="235985"/>
    <lineage>
        <taxon>Bacteria</taxon>
        <taxon>Bacillati</taxon>
        <taxon>Actinomycetota</taxon>
        <taxon>Actinomycetes</taxon>
        <taxon>Kitasatosporales</taxon>
        <taxon>Streptomycetaceae</taxon>
        <taxon>Streptacidiphilus</taxon>
    </lineage>
</organism>
<dbReference type="GO" id="GO:0016765">
    <property type="term" value="F:transferase activity, transferring alkyl or aryl (other than methyl) groups"/>
    <property type="evidence" value="ECO:0007669"/>
    <property type="project" value="InterPro"/>
</dbReference>
<name>A0A1H7MDU9_STRJI</name>
<evidence type="ECO:0000256" key="3">
    <source>
        <dbReference type="ARBA" id="ARBA00022989"/>
    </source>
</evidence>
<keyword evidence="7" id="KW-0328">Glycosyltransferase</keyword>
<keyword evidence="3 6" id="KW-1133">Transmembrane helix</keyword>
<dbReference type="eggNOG" id="COG0382">
    <property type="taxonomic scope" value="Bacteria"/>
</dbReference>
<dbReference type="GO" id="GO:0016757">
    <property type="term" value="F:glycosyltransferase activity"/>
    <property type="evidence" value="ECO:0007669"/>
    <property type="project" value="UniProtKB-KW"/>
</dbReference>
<evidence type="ECO:0000256" key="2">
    <source>
        <dbReference type="ARBA" id="ARBA00022692"/>
    </source>
</evidence>
<dbReference type="NCBIfam" id="NF008978">
    <property type="entry name" value="PRK12324.1-4"/>
    <property type="match status" value="1"/>
</dbReference>
<proteinExistence type="predicted"/>
<evidence type="ECO:0000313" key="7">
    <source>
        <dbReference type="EMBL" id="SEL08895.1"/>
    </source>
</evidence>
<dbReference type="Gene3D" id="1.10.357.140">
    <property type="entry name" value="UbiA prenyltransferase"/>
    <property type="match status" value="1"/>
</dbReference>
<dbReference type="CDD" id="cd13963">
    <property type="entry name" value="PT_UbiA_2"/>
    <property type="match status" value="1"/>
</dbReference>
<dbReference type="AlphaFoldDB" id="A0A1H7MDU9"/>
<dbReference type="InterPro" id="IPR000537">
    <property type="entry name" value="UbiA_prenyltransferase"/>
</dbReference>
<dbReference type="GO" id="GO:0016020">
    <property type="term" value="C:membrane"/>
    <property type="evidence" value="ECO:0007669"/>
    <property type="project" value="UniProtKB-SubCell"/>
</dbReference>
<dbReference type="OrthoDB" id="9803632at2"/>
<evidence type="ECO:0000256" key="6">
    <source>
        <dbReference type="SAM" id="Phobius"/>
    </source>
</evidence>
<evidence type="ECO:0000256" key="1">
    <source>
        <dbReference type="ARBA" id="ARBA00004141"/>
    </source>
</evidence>
<feature type="transmembrane region" description="Helical" evidence="6">
    <location>
        <begin position="256"/>
        <end position="278"/>
    </location>
</feature>
<comment type="subcellular location">
    <subcellularLocation>
        <location evidence="1">Membrane</location>
        <topology evidence="1">Multi-pass membrane protein</topology>
    </subcellularLocation>
</comment>
<evidence type="ECO:0000256" key="4">
    <source>
        <dbReference type="ARBA" id="ARBA00023136"/>
    </source>
</evidence>
<feature type="transmembrane region" description="Helical" evidence="6">
    <location>
        <begin position="132"/>
        <end position="151"/>
    </location>
</feature>
<feature type="transmembrane region" description="Helical" evidence="6">
    <location>
        <begin position="93"/>
        <end position="112"/>
    </location>
</feature>
<dbReference type="EMBL" id="FOAZ01000005">
    <property type="protein sequence ID" value="SEL08895.1"/>
    <property type="molecule type" value="Genomic_DNA"/>
</dbReference>